<name>A0A2Z5G502_9BACT</name>
<evidence type="ECO:0000256" key="1">
    <source>
        <dbReference type="SAM" id="MobiDB-lite"/>
    </source>
</evidence>
<feature type="compositionally biased region" description="Polar residues" evidence="1">
    <location>
        <begin position="11"/>
        <end position="21"/>
    </location>
</feature>
<reference evidence="2 3" key="1">
    <citation type="journal article" date="2018" name="Front. Microbiol.">
        <title>Hydrolytic Capabilities as a Key to Environmental Success: Chitinolytic and Cellulolytic Acidobacteria From Acidic Sub-arctic Soils and Boreal Peatlands.</title>
        <authorList>
            <person name="Belova S.E."/>
            <person name="Ravin N.V."/>
            <person name="Pankratov T.A."/>
            <person name="Rakitin A.L."/>
            <person name="Ivanova A.A."/>
            <person name="Beletsky A.V."/>
            <person name="Mardanov A.V."/>
            <person name="Sinninghe Damste J.S."/>
            <person name="Dedysh S.N."/>
        </authorList>
    </citation>
    <scope>NUCLEOTIDE SEQUENCE [LARGE SCALE GENOMIC DNA]</scope>
    <source>
        <strain evidence="2 3">SBC82</strain>
    </source>
</reference>
<proteinExistence type="predicted"/>
<evidence type="ECO:0000313" key="3">
    <source>
        <dbReference type="Proteomes" id="UP000253606"/>
    </source>
</evidence>
<accession>A0A2Z5G502</accession>
<dbReference type="Proteomes" id="UP000253606">
    <property type="component" value="Chromosome"/>
</dbReference>
<gene>
    <name evidence="2" type="ORF">ACPOL_4889</name>
</gene>
<evidence type="ECO:0000313" key="2">
    <source>
        <dbReference type="EMBL" id="AXC14151.1"/>
    </source>
</evidence>
<dbReference type="AlphaFoldDB" id="A0A2Z5G502"/>
<organism evidence="2 3">
    <name type="scientific">Acidisarcina polymorpha</name>
    <dbReference type="NCBI Taxonomy" id="2211140"/>
    <lineage>
        <taxon>Bacteria</taxon>
        <taxon>Pseudomonadati</taxon>
        <taxon>Acidobacteriota</taxon>
        <taxon>Terriglobia</taxon>
        <taxon>Terriglobales</taxon>
        <taxon>Acidobacteriaceae</taxon>
        <taxon>Acidisarcina</taxon>
    </lineage>
</organism>
<sequence length="37" mass="3873">MARGERAVTPNAASAEQSNAAPTKVLRVSSFILGSER</sequence>
<protein>
    <submittedName>
        <fullName evidence="2">Uncharacterized protein</fullName>
    </submittedName>
</protein>
<keyword evidence="3" id="KW-1185">Reference proteome</keyword>
<feature type="region of interest" description="Disordered" evidence="1">
    <location>
        <begin position="1"/>
        <end position="21"/>
    </location>
</feature>
<dbReference type="EMBL" id="CP030840">
    <property type="protein sequence ID" value="AXC14151.1"/>
    <property type="molecule type" value="Genomic_DNA"/>
</dbReference>
<dbReference type="KEGG" id="abas:ACPOL_4889"/>